<dbReference type="PANTHER" id="PTHR43884:SF12">
    <property type="entry name" value="ISOVALERYL-COA DEHYDROGENASE, MITOCHONDRIAL-RELATED"/>
    <property type="match status" value="1"/>
</dbReference>
<organism evidence="2 3">
    <name type="scientific">Micromonospora phaseoli</name>
    <dbReference type="NCBI Taxonomy" id="1144548"/>
    <lineage>
        <taxon>Bacteria</taxon>
        <taxon>Bacillati</taxon>
        <taxon>Actinomycetota</taxon>
        <taxon>Actinomycetes</taxon>
        <taxon>Micromonosporales</taxon>
        <taxon>Micromonosporaceae</taxon>
        <taxon>Micromonospora</taxon>
    </lineage>
</organism>
<feature type="domain" description="Acyl-CoA dehydrogenase/oxidase N-terminal" evidence="1">
    <location>
        <begin position="7"/>
        <end position="113"/>
    </location>
</feature>
<dbReference type="InterPro" id="IPR013786">
    <property type="entry name" value="AcylCoA_DH/ox_N"/>
</dbReference>
<dbReference type="GO" id="GO:0050660">
    <property type="term" value="F:flavin adenine dinucleotide binding"/>
    <property type="evidence" value="ECO:0007669"/>
    <property type="project" value="InterPro"/>
</dbReference>
<dbReference type="Gene3D" id="2.40.110.10">
    <property type="entry name" value="Butyryl-CoA Dehydrogenase, subunit A, domain 2"/>
    <property type="match status" value="1"/>
</dbReference>
<dbReference type="PANTHER" id="PTHR43884">
    <property type="entry name" value="ACYL-COA DEHYDROGENASE"/>
    <property type="match status" value="1"/>
</dbReference>
<dbReference type="OrthoDB" id="3536625at2"/>
<evidence type="ECO:0000313" key="3">
    <source>
        <dbReference type="Proteomes" id="UP000198707"/>
    </source>
</evidence>
<dbReference type="EMBL" id="FNYV01000004">
    <property type="protein sequence ID" value="SEJ38015.1"/>
    <property type="molecule type" value="Genomic_DNA"/>
</dbReference>
<reference evidence="3" key="1">
    <citation type="submission" date="2016-10" db="EMBL/GenBank/DDBJ databases">
        <authorList>
            <person name="Varghese N."/>
            <person name="Submissions S."/>
        </authorList>
    </citation>
    <scope>NUCLEOTIDE SEQUENCE [LARGE SCALE GENOMIC DNA]</scope>
    <source>
        <strain evidence="3">CGMCC 4.7038</strain>
    </source>
</reference>
<proteinExistence type="predicted"/>
<sequence>MSNSAKVLDRAERIAEEVLFPAAETVDASVAVPASHLDLLAAEGCYGVAGPPEFSEMSAEDTATAARVTEIIASGCLNTAFVWAQHHSAVMAATHSQRPGIAEQWLEPLCRGERRAGLAIIAATRPGPPAVRAEPVDGGWLLHGSAPWVTGWGLIDTLFTAARDDSDTLVWSLLDAKESDTLSVTPVDMVAVGASRTVQVTFTRHFVPEQRVTGTVAHEVYLQRDPATLRFNGSLPLGVATRCARLIGPGPLDTAIDKCRATLDAAGPAELPSARAAAAALALRAAGLLATTTGSAAVLRHRPAERLMREALFLLVFGTRPAIRADLLDRLHRG</sequence>
<protein>
    <submittedName>
        <fullName evidence="2">Acyl-CoA dehydrogenase</fullName>
    </submittedName>
</protein>
<dbReference type="InterPro" id="IPR046373">
    <property type="entry name" value="Acyl-CoA_Oxase/DH_mid-dom_sf"/>
</dbReference>
<dbReference type="AlphaFoldDB" id="A0A1H6YMR6"/>
<dbReference type="InterPro" id="IPR009100">
    <property type="entry name" value="AcylCoA_DH/oxidase_NM_dom_sf"/>
</dbReference>
<accession>A0A1H6YMR6</accession>
<dbReference type="SUPFAM" id="SSF56645">
    <property type="entry name" value="Acyl-CoA dehydrogenase NM domain-like"/>
    <property type="match status" value="1"/>
</dbReference>
<gene>
    <name evidence="2" type="ORF">SAMN05443287_104124</name>
</gene>
<dbReference type="STRING" id="1144548.SAMN05443287_104124"/>
<dbReference type="RefSeq" id="WP_092380322.1">
    <property type="nucleotide sequence ID" value="NZ_BOPI01000027.1"/>
</dbReference>
<keyword evidence="3" id="KW-1185">Reference proteome</keyword>
<evidence type="ECO:0000259" key="1">
    <source>
        <dbReference type="Pfam" id="PF02771"/>
    </source>
</evidence>
<dbReference type="InterPro" id="IPR037069">
    <property type="entry name" value="AcylCoA_DH/ox_N_sf"/>
</dbReference>
<dbReference type="Proteomes" id="UP000198707">
    <property type="component" value="Unassembled WGS sequence"/>
</dbReference>
<dbReference type="GO" id="GO:0003995">
    <property type="term" value="F:acyl-CoA dehydrogenase activity"/>
    <property type="evidence" value="ECO:0007669"/>
    <property type="project" value="TreeGrafter"/>
</dbReference>
<dbReference type="Pfam" id="PF02771">
    <property type="entry name" value="Acyl-CoA_dh_N"/>
    <property type="match status" value="1"/>
</dbReference>
<evidence type="ECO:0000313" key="2">
    <source>
        <dbReference type="EMBL" id="SEJ38015.1"/>
    </source>
</evidence>
<dbReference type="Gene3D" id="1.10.540.10">
    <property type="entry name" value="Acyl-CoA dehydrogenase/oxidase, N-terminal domain"/>
    <property type="match status" value="1"/>
</dbReference>
<name>A0A1H6YMR6_9ACTN</name>